<keyword evidence="3" id="KW-1185">Reference proteome</keyword>
<sequence length="71" mass="7721">MAGSHGLTLTTASISAPDPGVLARFYRQLLDWEIAAEEPDWVLLKAADGGVGLAVQRKDDYVRPAVARRAW</sequence>
<organism evidence="2 3">
    <name type="scientific">Streptomyces gossypii</name>
    <dbReference type="NCBI Taxonomy" id="2883101"/>
    <lineage>
        <taxon>Bacteria</taxon>
        <taxon>Bacillati</taxon>
        <taxon>Actinomycetota</taxon>
        <taxon>Actinomycetes</taxon>
        <taxon>Kitasatosporales</taxon>
        <taxon>Streptomycetaceae</taxon>
        <taxon>Streptomyces</taxon>
    </lineage>
</organism>
<feature type="domain" description="Glyoxalase-like" evidence="1">
    <location>
        <begin position="14"/>
        <end position="64"/>
    </location>
</feature>
<dbReference type="Gene3D" id="3.10.180.10">
    <property type="entry name" value="2,3-Dihydroxybiphenyl 1,2-Dioxygenase, domain 1"/>
    <property type="match status" value="1"/>
</dbReference>
<gene>
    <name evidence="2" type="ORF">LHJ74_04805</name>
</gene>
<accession>A0ABT2JN01</accession>
<evidence type="ECO:0000259" key="1">
    <source>
        <dbReference type="Pfam" id="PF18029"/>
    </source>
</evidence>
<reference evidence="2 3" key="1">
    <citation type="submission" date="2021-10" db="EMBL/GenBank/DDBJ databases">
        <title>Streptomyces gossypii sp. nov., isolated from soil collected from cotton field.</title>
        <authorList>
            <person name="Ge X."/>
            <person name="Chen X."/>
            <person name="Liu W."/>
        </authorList>
    </citation>
    <scope>NUCLEOTIDE SEQUENCE [LARGE SCALE GENOMIC DNA]</scope>
    <source>
        <strain evidence="2 3">N2-109</strain>
    </source>
</reference>
<proteinExistence type="predicted"/>
<dbReference type="SUPFAM" id="SSF54593">
    <property type="entry name" value="Glyoxalase/Bleomycin resistance protein/Dihydroxybiphenyl dioxygenase"/>
    <property type="match status" value="1"/>
</dbReference>
<evidence type="ECO:0000313" key="2">
    <source>
        <dbReference type="EMBL" id="MCT2589258.1"/>
    </source>
</evidence>
<dbReference type="InterPro" id="IPR029068">
    <property type="entry name" value="Glyas_Bleomycin-R_OHBP_Dase"/>
</dbReference>
<dbReference type="InterPro" id="IPR041581">
    <property type="entry name" value="Glyoxalase_6"/>
</dbReference>
<dbReference type="Pfam" id="PF18029">
    <property type="entry name" value="Glyoxalase_6"/>
    <property type="match status" value="1"/>
</dbReference>
<dbReference type="RefSeq" id="WP_260216241.1">
    <property type="nucleotide sequence ID" value="NZ_JAJAGO010000002.1"/>
</dbReference>
<protein>
    <recommendedName>
        <fullName evidence="1">Glyoxalase-like domain-containing protein</fullName>
    </recommendedName>
</protein>
<dbReference type="Proteomes" id="UP001156389">
    <property type="component" value="Unassembled WGS sequence"/>
</dbReference>
<dbReference type="EMBL" id="JAJAGO010000002">
    <property type="protein sequence ID" value="MCT2589258.1"/>
    <property type="molecule type" value="Genomic_DNA"/>
</dbReference>
<comment type="caution">
    <text evidence="2">The sequence shown here is derived from an EMBL/GenBank/DDBJ whole genome shotgun (WGS) entry which is preliminary data.</text>
</comment>
<evidence type="ECO:0000313" key="3">
    <source>
        <dbReference type="Proteomes" id="UP001156389"/>
    </source>
</evidence>
<name>A0ABT2JN01_9ACTN</name>